<reference evidence="1 2" key="1">
    <citation type="journal article" date="2017" name="Genome Announc.">
        <title>Genome sequence of the saprophytic ascomycete Epicoccum nigrum ICMP 19927 strain isolated from New Zealand.</title>
        <authorList>
            <person name="Fokin M."/>
            <person name="Fleetwood D."/>
            <person name="Weir B.S."/>
            <person name="Villas-Boas S.G."/>
        </authorList>
    </citation>
    <scope>NUCLEOTIDE SEQUENCE [LARGE SCALE GENOMIC DNA]</scope>
    <source>
        <strain evidence="1 2">ICMP 19927</strain>
    </source>
</reference>
<gene>
    <name evidence="1" type="ORF">B5807_07568</name>
</gene>
<dbReference type="EMBL" id="KZ107848">
    <property type="protein sequence ID" value="OSS47595.1"/>
    <property type="molecule type" value="Genomic_DNA"/>
</dbReference>
<sequence>MGRGGVLTSKKTDNRSTTEPTELVFNLLRIRVGTLGVTAQLIKALGRNAPLVTFVPKLRGVLFRSSTLRGHADWDTKGGCDELSAAPHHKLLTCSAARAAPSTKDAARVIRVSLSQAKSSDPVEWVHRRVPNFRRISKFKGSLPQTNGSQVTRSSHAVLLCNY</sequence>
<name>A0A1Y2LUS0_EPING</name>
<evidence type="ECO:0000313" key="1">
    <source>
        <dbReference type="EMBL" id="OSS47595.1"/>
    </source>
</evidence>
<dbReference type="AlphaFoldDB" id="A0A1Y2LUS0"/>
<dbReference type="InParanoid" id="A0A1Y2LUS0"/>
<proteinExistence type="predicted"/>
<organism evidence="1 2">
    <name type="scientific">Epicoccum nigrum</name>
    <name type="common">Soil fungus</name>
    <name type="synonym">Epicoccum purpurascens</name>
    <dbReference type="NCBI Taxonomy" id="105696"/>
    <lineage>
        <taxon>Eukaryota</taxon>
        <taxon>Fungi</taxon>
        <taxon>Dikarya</taxon>
        <taxon>Ascomycota</taxon>
        <taxon>Pezizomycotina</taxon>
        <taxon>Dothideomycetes</taxon>
        <taxon>Pleosporomycetidae</taxon>
        <taxon>Pleosporales</taxon>
        <taxon>Pleosporineae</taxon>
        <taxon>Didymellaceae</taxon>
        <taxon>Epicoccum</taxon>
    </lineage>
</organism>
<keyword evidence="2" id="KW-1185">Reference proteome</keyword>
<protein>
    <submittedName>
        <fullName evidence="1">Uncharacterized protein</fullName>
    </submittedName>
</protein>
<evidence type="ECO:0000313" key="2">
    <source>
        <dbReference type="Proteomes" id="UP000193240"/>
    </source>
</evidence>
<dbReference type="Proteomes" id="UP000193240">
    <property type="component" value="Unassembled WGS sequence"/>
</dbReference>
<accession>A0A1Y2LUS0</accession>